<reference evidence="2" key="1">
    <citation type="submission" date="2016-02" db="EMBL/GenBank/DDBJ databases">
        <authorList>
            <person name="Mitreva M."/>
            <person name="Pepin K.H."/>
            <person name="Mihindukulasuriya K.A."/>
            <person name="Fulton R."/>
            <person name="Fronick C."/>
            <person name="O'Laughlin M."/>
            <person name="Miner T."/>
            <person name="Herter B."/>
            <person name="Rosa B.A."/>
            <person name="Cordes M."/>
            <person name="Tomlinson C."/>
            <person name="Wollam A."/>
            <person name="Palsikar V.B."/>
            <person name="Mardis E.R."/>
            <person name="Wilson R.K."/>
        </authorList>
    </citation>
    <scope>NUCLEOTIDE SEQUENCE [LARGE SCALE GENOMIC DNA]</scope>
    <source>
        <strain evidence="2">DSM 22607</strain>
    </source>
</reference>
<dbReference type="STRING" id="626937.HMPREF3293_02497"/>
<dbReference type="AlphaFoldDB" id="A0A136Q155"/>
<comment type="caution">
    <text evidence="1">The sequence shown here is derived from an EMBL/GenBank/DDBJ whole genome shotgun (WGS) entry which is preliminary data.</text>
</comment>
<dbReference type="Proteomes" id="UP000070366">
    <property type="component" value="Unassembled WGS sequence"/>
</dbReference>
<evidence type="ECO:0000313" key="1">
    <source>
        <dbReference type="EMBL" id="KXK64418.1"/>
    </source>
</evidence>
<gene>
    <name evidence="1" type="ORF">HMPREF3293_02497</name>
</gene>
<protein>
    <submittedName>
        <fullName evidence="1">Uncharacterized protein</fullName>
    </submittedName>
</protein>
<organism evidence="1 2">
    <name type="scientific">Christensenella minuta</name>
    <dbReference type="NCBI Taxonomy" id="626937"/>
    <lineage>
        <taxon>Bacteria</taxon>
        <taxon>Bacillati</taxon>
        <taxon>Bacillota</taxon>
        <taxon>Clostridia</taxon>
        <taxon>Christensenellales</taxon>
        <taxon>Christensenellaceae</taxon>
        <taxon>Christensenella</taxon>
    </lineage>
</organism>
<dbReference type="EMBL" id="LSZW01000064">
    <property type="protein sequence ID" value="KXK64418.1"/>
    <property type="molecule type" value="Genomic_DNA"/>
</dbReference>
<name>A0A136Q155_9FIRM</name>
<accession>A0A136Q155</accession>
<keyword evidence="2" id="KW-1185">Reference proteome</keyword>
<sequence>MKEWARKIIDGTNKIYDINCGFIFPYDMIYNYFPIRWTVGETFYDLQCNL</sequence>
<proteinExistence type="predicted"/>
<evidence type="ECO:0000313" key="2">
    <source>
        <dbReference type="Proteomes" id="UP000070366"/>
    </source>
</evidence>